<keyword evidence="9 12" id="KW-0460">Magnesium</keyword>
<dbReference type="OrthoDB" id="9775849at2"/>
<keyword evidence="5 12" id="KW-0479">Metal-binding</keyword>
<keyword evidence="10 12" id="KW-0630">Potassium</keyword>
<keyword evidence="11 12" id="KW-0119">Carbohydrate metabolism</keyword>
<dbReference type="GO" id="GO:0004747">
    <property type="term" value="F:ribokinase activity"/>
    <property type="evidence" value="ECO:0007669"/>
    <property type="project" value="UniProtKB-UniRule"/>
</dbReference>
<keyword evidence="12" id="KW-0963">Cytoplasm</keyword>
<evidence type="ECO:0000256" key="3">
    <source>
        <dbReference type="ARBA" id="ARBA00016943"/>
    </source>
</evidence>
<dbReference type="SUPFAM" id="SSF53613">
    <property type="entry name" value="Ribokinase-like"/>
    <property type="match status" value="1"/>
</dbReference>
<feature type="binding site" evidence="12">
    <location>
        <begin position="210"/>
        <end position="215"/>
    </location>
    <ligand>
        <name>ATP</name>
        <dbReference type="ChEBI" id="CHEBI:30616"/>
    </ligand>
</feature>
<comment type="caution">
    <text evidence="12">Lacks conserved residue(s) required for the propagation of feature annotation.</text>
</comment>
<feature type="binding site" evidence="12">
    <location>
        <position position="238"/>
    </location>
    <ligand>
        <name>K(+)</name>
        <dbReference type="ChEBI" id="CHEBI:29103"/>
    </ligand>
</feature>
<accession>A0A161PX19</accession>
<proteinExistence type="inferred from homology"/>
<evidence type="ECO:0000256" key="11">
    <source>
        <dbReference type="ARBA" id="ARBA00023277"/>
    </source>
</evidence>
<dbReference type="InterPro" id="IPR011877">
    <property type="entry name" value="Ribokinase"/>
</dbReference>
<evidence type="ECO:0000256" key="1">
    <source>
        <dbReference type="ARBA" id="ARBA00005380"/>
    </source>
</evidence>
<dbReference type="GO" id="GO:0019303">
    <property type="term" value="P:D-ribose catabolic process"/>
    <property type="evidence" value="ECO:0007669"/>
    <property type="project" value="UniProtKB-UniRule"/>
</dbReference>
<keyword evidence="4 12" id="KW-0808">Transferase</keyword>
<evidence type="ECO:0000256" key="10">
    <source>
        <dbReference type="ARBA" id="ARBA00022958"/>
    </source>
</evidence>
<dbReference type="Gene3D" id="3.40.1190.20">
    <property type="match status" value="1"/>
</dbReference>
<dbReference type="Pfam" id="PF00294">
    <property type="entry name" value="PfkB"/>
    <property type="match status" value="1"/>
</dbReference>
<reference evidence="14" key="1">
    <citation type="submission" date="2016-02" db="EMBL/GenBank/DDBJ databases">
        <title>Genome sequence of Bacillus trypoxylicola KCTC 13244(T).</title>
        <authorList>
            <person name="Jeong H."/>
            <person name="Park S.-H."/>
            <person name="Choi S.-K."/>
        </authorList>
    </citation>
    <scope>NUCLEOTIDE SEQUENCE [LARGE SCALE GENOMIC DNA]</scope>
    <source>
        <strain evidence="14">KCTC 13244</strain>
    </source>
</reference>
<dbReference type="Proteomes" id="UP000075806">
    <property type="component" value="Unassembled WGS sequence"/>
</dbReference>
<comment type="pathway">
    <text evidence="12">Carbohydrate metabolism; D-ribose degradation; D-ribose 5-phosphate from beta-D-ribopyranose: step 2/2.</text>
</comment>
<feature type="binding site" evidence="12">
    <location>
        <position position="277"/>
    </location>
    <ligand>
        <name>K(+)</name>
        <dbReference type="ChEBI" id="CHEBI:29103"/>
    </ligand>
</feature>
<keyword evidence="6 12" id="KW-0547">Nucleotide-binding</keyword>
<feature type="domain" description="Carbohydrate kinase PfkB" evidence="13">
    <location>
        <begin position="1"/>
        <end position="284"/>
    </location>
</feature>
<dbReference type="InterPro" id="IPR002139">
    <property type="entry name" value="Ribo/fructo_kinase"/>
</dbReference>
<dbReference type="STRING" id="519424.AZF04_12875"/>
<evidence type="ECO:0000256" key="6">
    <source>
        <dbReference type="ARBA" id="ARBA00022741"/>
    </source>
</evidence>
<name>A0A161PX19_9BACI</name>
<feature type="binding site" evidence="12">
    <location>
        <begin position="11"/>
        <end position="13"/>
    </location>
    <ligand>
        <name>substrate</name>
    </ligand>
</feature>
<dbReference type="GO" id="GO:0046872">
    <property type="term" value="F:metal ion binding"/>
    <property type="evidence" value="ECO:0007669"/>
    <property type="project" value="UniProtKB-KW"/>
</dbReference>
<organism evidence="14 15">
    <name type="scientific">Alkalihalobacillus trypoxylicola</name>
    <dbReference type="NCBI Taxonomy" id="519424"/>
    <lineage>
        <taxon>Bacteria</taxon>
        <taxon>Bacillati</taxon>
        <taxon>Bacillota</taxon>
        <taxon>Bacilli</taxon>
        <taxon>Bacillales</taxon>
        <taxon>Bacillaceae</taxon>
        <taxon>Alkalihalobacillus</taxon>
    </lineage>
</organism>
<evidence type="ECO:0000256" key="8">
    <source>
        <dbReference type="ARBA" id="ARBA00022840"/>
    </source>
</evidence>
<evidence type="ECO:0000256" key="5">
    <source>
        <dbReference type="ARBA" id="ARBA00022723"/>
    </source>
</evidence>
<dbReference type="GO" id="GO:0005829">
    <property type="term" value="C:cytosol"/>
    <property type="evidence" value="ECO:0007669"/>
    <property type="project" value="TreeGrafter"/>
</dbReference>
<evidence type="ECO:0000256" key="7">
    <source>
        <dbReference type="ARBA" id="ARBA00022777"/>
    </source>
</evidence>
<comment type="catalytic activity">
    <reaction evidence="12">
        <text>D-ribose + ATP = D-ribose 5-phosphate + ADP + H(+)</text>
        <dbReference type="Rhea" id="RHEA:13697"/>
        <dbReference type="ChEBI" id="CHEBI:15378"/>
        <dbReference type="ChEBI" id="CHEBI:30616"/>
        <dbReference type="ChEBI" id="CHEBI:47013"/>
        <dbReference type="ChEBI" id="CHEBI:78346"/>
        <dbReference type="ChEBI" id="CHEBI:456216"/>
        <dbReference type="EC" id="2.7.1.15"/>
    </reaction>
</comment>
<dbReference type="PROSITE" id="PS00584">
    <property type="entry name" value="PFKB_KINASES_2"/>
    <property type="match status" value="1"/>
</dbReference>
<dbReference type="EMBL" id="LTAO01000038">
    <property type="protein sequence ID" value="KYG26692.1"/>
    <property type="molecule type" value="Genomic_DNA"/>
</dbReference>
<evidence type="ECO:0000259" key="13">
    <source>
        <dbReference type="Pfam" id="PF00294"/>
    </source>
</evidence>
<gene>
    <name evidence="12" type="primary">rbsK</name>
    <name evidence="14" type="ORF">AZF04_12875</name>
</gene>
<dbReference type="PRINTS" id="PR00990">
    <property type="entry name" value="RIBOKINASE"/>
</dbReference>
<comment type="cofactor">
    <cofactor evidence="12">
        <name>Mg(2+)</name>
        <dbReference type="ChEBI" id="CHEBI:18420"/>
    </cofactor>
    <text evidence="12">Requires a divalent cation, most likely magnesium in vivo, as an electrophilic catalyst to aid phosphoryl group transfer. It is the chelate of the metal and the nucleotide that is the actual substrate.</text>
</comment>
<feature type="binding site" evidence="12">
    <location>
        <position position="236"/>
    </location>
    <ligand>
        <name>K(+)</name>
        <dbReference type="ChEBI" id="CHEBI:29103"/>
    </ligand>
</feature>
<feature type="binding site" evidence="12">
    <location>
        <position position="266"/>
    </location>
    <ligand>
        <name>ATP</name>
        <dbReference type="ChEBI" id="CHEBI:30616"/>
    </ligand>
</feature>
<feature type="binding site" evidence="12">
    <location>
        <position position="183"/>
    </location>
    <ligand>
        <name>ATP</name>
        <dbReference type="ChEBI" id="CHEBI:30616"/>
    </ligand>
</feature>
<dbReference type="HAMAP" id="MF_01987">
    <property type="entry name" value="Ribokinase"/>
    <property type="match status" value="1"/>
</dbReference>
<keyword evidence="7 12" id="KW-0418">Kinase</keyword>
<evidence type="ECO:0000313" key="15">
    <source>
        <dbReference type="Proteomes" id="UP000075806"/>
    </source>
</evidence>
<feature type="binding site" evidence="12">
    <location>
        <begin position="39"/>
        <end position="43"/>
    </location>
    <ligand>
        <name>substrate</name>
    </ligand>
</feature>
<feature type="active site" description="Proton acceptor" evidence="12">
    <location>
        <position position="242"/>
    </location>
</feature>
<dbReference type="AlphaFoldDB" id="A0A161PX19"/>
<dbReference type="GO" id="GO:0005524">
    <property type="term" value="F:ATP binding"/>
    <property type="evidence" value="ECO:0007669"/>
    <property type="project" value="UniProtKB-UniRule"/>
</dbReference>
<feature type="binding site" evidence="12">
    <location>
        <position position="275"/>
    </location>
    <ligand>
        <name>K(+)</name>
        <dbReference type="ChEBI" id="CHEBI:29103"/>
    </ligand>
</feature>
<comment type="subunit">
    <text evidence="12">Homodimer.</text>
</comment>
<feature type="binding site" evidence="12">
    <location>
        <position position="139"/>
    </location>
    <ligand>
        <name>substrate</name>
    </ligand>
</feature>
<dbReference type="EC" id="2.7.1.15" evidence="2 12"/>
<keyword evidence="8 12" id="KW-0067">ATP-binding</keyword>
<evidence type="ECO:0000313" key="14">
    <source>
        <dbReference type="EMBL" id="KYG26692.1"/>
    </source>
</evidence>
<feature type="binding site" evidence="12">
    <location>
        <position position="272"/>
    </location>
    <ligand>
        <name>K(+)</name>
        <dbReference type="ChEBI" id="CHEBI:29103"/>
    </ligand>
</feature>
<comment type="activity regulation">
    <text evidence="12">Activated by a monovalent cation that binds near, but not in, the active site. The most likely occupant of the site in vivo is potassium. Ion binding induces a conformational change that may alter substrate affinity.</text>
</comment>
<keyword evidence="15" id="KW-1185">Reference proteome</keyword>
<comment type="function">
    <text evidence="12">Catalyzes the phosphorylation of ribose at O-5 in a reaction requiring ATP and magnesium. The resulting D-ribose-5-phosphate can then be used either for sythesis of nucleotides, histidine, and tryptophan, or as a component of the pentose phosphate pathway.</text>
</comment>
<evidence type="ECO:0000256" key="4">
    <source>
        <dbReference type="ARBA" id="ARBA00022679"/>
    </source>
</evidence>
<dbReference type="InterPro" id="IPR002173">
    <property type="entry name" value="Carboh/pur_kinase_PfkB_CS"/>
</dbReference>
<comment type="similarity">
    <text evidence="12">Belongs to the carbohydrate kinase PfkB family. Ribokinase subfamily.</text>
</comment>
<dbReference type="PANTHER" id="PTHR10584:SF166">
    <property type="entry name" value="RIBOKINASE"/>
    <property type="match status" value="1"/>
</dbReference>
<comment type="similarity">
    <text evidence="1">Belongs to the carbohydrate kinase pfkB family.</text>
</comment>
<dbReference type="InterPro" id="IPR029056">
    <property type="entry name" value="Ribokinase-like"/>
</dbReference>
<evidence type="ECO:0000256" key="2">
    <source>
        <dbReference type="ARBA" id="ARBA00012035"/>
    </source>
</evidence>
<dbReference type="UniPathway" id="UPA00916">
    <property type="reaction ID" value="UER00889"/>
</dbReference>
<evidence type="ECO:0000256" key="12">
    <source>
        <dbReference type="HAMAP-Rule" id="MF_01987"/>
    </source>
</evidence>
<dbReference type="RefSeq" id="WP_061950149.1">
    <property type="nucleotide sequence ID" value="NZ_LTAO01000038.1"/>
</dbReference>
<comment type="subcellular location">
    <subcellularLocation>
        <location evidence="12">Cytoplasm</location>
    </subcellularLocation>
</comment>
<evidence type="ECO:0000256" key="9">
    <source>
        <dbReference type="ARBA" id="ARBA00022842"/>
    </source>
</evidence>
<dbReference type="CDD" id="cd01174">
    <property type="entry name" value="ribokinase"/>
    <property type="match status" value="1"/>
</dbReference>
<comment type="caution">
    <text evidence="14">The sequence shown here is derived from an EMBL/GenBank/DDBJ whole genome shotgun (WGS) entry which is preliminary data.</text>
</comment>
<feature type="binding site" evidence="12">
    <location>
        <begin position="241"/>
        <end position="242"/>
    </location>
    <ligand>
        <name>ATP</name>
        <dbReference type="ChEBI" id="CHEBI:30616"/>
    </ligand>
</feature>
<feature type="binding site" evidence="12">
    <location>
        <position position="242"/>
    </location>
    <ligand>
        <name>substrate</name>
    </ligand>
</feature>
<dbReference type="NCBIfam" id="TIGR02152">
    <property type="entry name" value="D_ribokin_bact"/>
    <property type="match status" value="1"/>
</dbReference>
<protein>
    <recommendedName>
        <fullName evidence="3 12">Ribokinase</fullName>
        <shortName evidence="12">RK</shortName>
        <ecNumber evidence="2 12">2.7.1.15</ecNumber>
    </recommendedName>
</protein>
<dbReference type="InterPro" id="IPR011611">
    <property type="entry name" value="PfkB_dom"/>
</dbReference>
<dbReference type="PANTHER" id="PTHR10584">
    <property type="entry name" value="SUGAR KINASE"/>
    <property type="match status" value="1"/>
</dbReference>
<sequence length="300" mass="33057">MKHIVIIGSSSMDFVVSADKRPEKGETIIGNQFVSMPGGKGANQAVAAARLGSKVTMLGSVGTDRYADEILNNFKKNNVSTEHLRIIPDVSTGTAHITIAEKDNSIIVVKGANEYVTVSYIEEKINVIEEADIVLIQQEIPADTVEYVIELCEQLQKKIILNPAPYRKVSKELLKKATYLTPNEHECQSLFEEENQSDILRQFPNQLMITEGENGVRYFDGTKECLIPSYSVDVVDTTGAGDTFNAAFAVSLVHGERIDHSIDFANYAAALSVKKIGAQGGMPTKDEMIKQFPNHRCFEV</sequence>